<dbReference type="EMBL" id="BSTJ01000029">
    <property type="protein sequence ID" value="GLY82059.1"/>
    <property type="molecule type" value="Genomic_DNA"/>
</dbReference>
<evidence type="ECO:0000256" key="1">
    <source>
        <dbReference type="SAM" id="MobiDB-lite"/>
    </source>
</evidence>
<feature type="region of interest" description="Disordered" evidence="1">
    <location>
        <begin position="44"/>
        <end position="63"/>
    </location>
</feature>
<comment type="caution">
    <text evidence="2">The sequence shown here is derived from an EMBL/GenBank/DDBJ whole genome shotgun (WGS) entry which is preliminary data.</text>
</comment>
<gene>
    <name evidence="2" type="ORF">Airi01_103260</name>
</gene>
<evidence type="ECO:0000313" key="3">
    <source>
        <dbReference type="Proteomes" id="UP001165135"/>
    </source>
</evidence>
<feature type="compositionally biased region" description="Basic residues" evidence="1">
    <location>
        <begin position="52"/>
        <end position="63"/>
    </location>
</feature>
<reference evidence="2" key="1">
    <citation type="submission" date="2023-03" db="EMBL/GenBank/DDBJ databases">
        <title>Actinoallomurus iriomotensis NBRC 103681.</title>
        <authorList>
            <person name="Ichikawa N."/>
            <person name="Sato H."/>
            <person name="Tonouchi N."/>
        </authorList>
    </citation>
    <scope>NUCLEOTIDE SEQUENCE</scope>
    <source>
        <strain evidence="2">NBRC 103681</strain>
    </source>
</reference>
<name>A0A9W6VWB6_9ACTN</name>
<dbReference type="AlphaFoldDB" id="A0A9W6VWB6"/>
<sequence length="63" mass="6646">MPRTQRVKVSVKPDLITLAGSALGMPDAGVSDVVRSALAKVAGVDVSDHTPRRTGRPPRKVRA</sequence>
<accession>A0A9W6VWB6</accession>
<proteinExistence type="predicted"/>
<organism evidence="2 3">
    <name type="scientific">Actinoallomurus iriomotensis</name>
    <dbReference type="NCBI Taxonomy" id="478107"/>
    <lineage>
        <taxon>Bacteria</taxon>
        <taxon>Bacillati</taxon>
        <taxon>Actinomycetota</taxon>
        <taxon>Actinomycetes</taxon>
        <taxon>Streptosporangiales</taxon>
        <taxon>Thermomonosporaceae</taxon>
        <taxon>Actinoallomurus</taxon>
    </lineage>
</organism>
<dbReference type="Proteomes" id="UP001165135">
    <property type="component" value="Unassembled WGS sequence"/>
</dbReference>
<protein>
    <submittedName>
        <fullName evidence="2">Uncharacterized protein</fullName>
    </submittedName>
</protein>
<evidence type="ECO:0000313" key="2">
    <source>
        <dbReference type="EMBL" id="GLY82059.1"/>
    </source>
</evidence>